<dbReference type="OrthoDB" id="202840at2759"/>
<feature type="non-terminal residue" evidence="3">
    <location>
        <position position="331"/>
    </location>
</feature>
<proteinExistence type="predicted"/>
<dbReference type="Proteomes" id="UP000308768">
    <property type="component" value="Unassembled WGS sequence"/>
</dbReference>
<dbReference type="Gene3D" id="3.40.30.110">
    <property type="match status" value="2"/>
</dbReference>
<dbReference type="AlphaFoldDB" id="A0A4U0W3I7"/>
<dbReference type="InterPro" id="IPR058268">
    <property type="entry name" value="DUF7962"/>
</dbReference>
<reference evidence="3 4" key="1">
    <citation type="submission" date="2017-03" db="EMBL/GenBank/DDBJ databases">
        <title>Genomes of endolithic fungi from Antarctica.</title>
        <authorList>
            <person name="Coleine C."/>
            <person name="Masonjones S."/>
            <person name="Stajich J.E."/>
        </authorList>
    </citation>
    <scope>NUCLEOTIDE SEQUENCE [LARGE SCALE GENOMIC DNA]</scope>
    <source>
        <strain evidence="3 4">CCFEE 5187</strain>
    </source>
</reference>
<sequence length="331" mass="36883">MSAPNDIIFFHYPFSPYARRITWYLAFRGIEYAQCLQPPVPPREDLSALGVAYRRIPVMSIGRDIYCDTRLQLRKLEARFSSAPFGNLSNTTDPAAKGLERLLEKWTVDAGIFWRVASLIPLDFSILKDEKFLKDRESFSGKSWNVDDIARGRPESVAHMVEAFTLLETTLLADGRDWILGSEKPTIWPFDWIMEIGGLPAESISEKQFPKVFAWVERFRGALKAAKASAPKPVTLEGADAVKHITGADFVEKEGEIDSQDPLGLKAGTNVQVWPIDSGFNSKDQGRLVKLTSEEVALASQTKVGGKEVHIHMPRWGFRVVEATGGAGAKM</sequence>
<protein>
    <submittedName>
        <fullName evidence="3">Uncharacterized protein</fullName>
    </submittedName>
</protein>
<dbReference type="SUPFAM" id="SSF52833">
    <property type="entry name" value="Thioredoxin-like"/>
    <property type="match status" value="1"/>
</dbReference>
<comment type="caution">
    <text evidence="3">The sequence shown here is derived from an EMBL/GenBank/DDBJ whole genome shotgun (WGS) entry which is preliminary data.</text>
</comment>
<evidence type="ECO:0000259" key="1">
    <source>
        <dbReference type="Pfam" id="PF13417"/>
    </source>
</evidence>
<dbReference type="CDD" id="cd00570">
    <property type="entry name" value="GST_N_family"/>
    <property type="match status" value="1"/>
</dbReference>
<feature type="domain" description="GST N-terminal" evidence="1">
    <location>
        <begin position="10"/>
        <end position="81"/>
    </location>
</feature>
<dbReference type="InterPro" id="IPR004045">
    <property type="entry name" value="Glutathione_S-Trfase_N"/>
</dbReference>
<name>A0A4U0W3I7_9PEZI</name>
<keyword evidence="4" id="KW-1185">Reference proteome</keyword>
<dbReference type="InterPro" id="IPR036249">
    <property type="entry name" value="Thioredoxin-like_sf"/>
</dbReference>
<gene>
    <name evidence="3" type="ORF">B0A49_12932</name>
</gene>
<evidence type="ECO:0000259" key="2">
    <source>
        <dbReference type="Pfam" id="PF25907"/>
    </source>
</evidence>
<dbReference type="Pfam" id="PF13417">
    <property type="entry name" value="GST_N_3"/>
    <property type="match status" value="1"/>
</dbReference>
<dbReference type="InterPro" id="IPR036282">
    <property type="entry name" value="Glutathione-S-Trfase_C_sf"/>
</dbReference>
<dbReference type="STRING" id="331657.A0A4U0W3I7"/>
<evidence type="ECO:0000313" key="4">
    <source>
        <dbReference type="Proteomes" id="UP000308768"/>
    </source>
</evidence>
<dbReference type="EMBL" id="NAJN01002171">
    <property type="protein sequence ID" value="TKA56523.1"/>
    <property type="molecule type" value="Genomic_DNA"/>
</dbReference>
<dbReference type="Pfam" id="PF25907">
    <property type="entry name" value="DUF7962"/>
    <property type="match status" value="1"/>
</dbReference>
<feature type="domain" description="DUF7962" evidence="2">
    <location>
        <begin position="117"/>
        <end position="227"/>
    </location>
</feature>
<dbReference type="SUPFAM" id="SSF47616">
    <property type="entry name" value="GST C-terminal domain-like"/>
    <property type="match status" value="1"/>
</dbReference>
<organism evidence="3 4">
    <name type="scientific">Cryomyces minteri</name>
    <dbReference type="NCBI Taxonomy" id="331657"/>
    <lineage>
        <taxon>Eukaryota</taxon>
        <taxon>Fungi</taxon>
        <taxon>Dikarya</taxon>
        <taxon>Ascomycota</taxon>
        <taxon>Pezizomycotina</taxon>
        <taxon>Dothideomycetes</taxon>
        <taxon>Dothideomycetes incertae sedis</taxon>
        <taxon>Cryomyces</taxon>
    </lineage>
</organism>
<accession>A0A4U0W3I7</accession>
<evidence type="ECO:0000313" key="3">
    <source>
        <dbReference type="EMBL" id="TKA56523.1"/>
    </source>
</evidence>